<organism evidence="7 8">
    <name type="scientific">Glycomyces mayteni</name>
    <dbReference type="NCBI Taxonomy" id="543887"/>
    <lineage>
        <taxon>Bacteria</taxon>
        <taxon>Bacillati</taxon>
        <taxon>Actinomycetota</taxon>
        <taxon>Actinomycetes</taxon>
        <taxon>Glycomycetales</taxon>
        <taxon>Glycomycetaceae</taxon>
        <taxon>Glycomyces</taxon>
    </lineage>
</organism>
<evidence type="ECO:0000256" key="2">
    <source>
        <dbReference type="ARBA" id="ARBA00022801"/>
    </source>
</evidence>
<keyword evidence="3" id="KW-0143">Chaperone</keyword>
<keyword evidence="8" id="KW-1185">Reference proteome</keyword>
<dbReference type="SUPFAM" id="SSF90002">
    <property type="entry name" value="Hypothetical protein YjiA, C-terminal domain"/>
    <property type="match status" value="1"/>
</dbReference>
<dbReference type="Gene3D" id="3.40.50.300">
    <property type="entry name" value="P-loop containing nucleotide triphosphate hydrolases"/>
    <property type="match status" value="1"/>
</dbReference>
<dbReference type="PANTHER" id="PTHR13748">
    <property type="entry name" value="COBW-RELATED"/>
    <property type="match status" value="1"/>
</dbReference>
<reference evidence="8" key="1">
    <citation type="journal article" date="2019" name="Int. J. Syst. Evol. Microbiol.">
        <title>The Global Catalogue of Microorganisms (GCM) 10K type strain sequencing project: providing services to taxonomists for standard genome sequencing and annotation.</title>
        <authorList>
            <consortium name="The Broad Institute Genomics Platform"/>
            <consortium name="The Broad Institute Genome Sequencing Center for Infectious Disease"/>
            <person name="Wu L."/>
            <person name="Ma J."/>
        </authorList>
    </citation>
    <scope>NUCLEOTIDE SEQUENCE [LARGE SCALE GENOMIC DNA]</scope>
    <source>
        <strain evidence="8">KACC 12634</strain>
    </source>
</reference>
<name>A0ABW2D633_9ACTN</name>
<gene>
    <name evidence="7" type="ORF">ACFQS3_11345</name>
</gene>
<dbReference type="InterPro" id="IPR051316">
    <property type="entry name" value="Zinc-reg_GTPase_activator"/>
</dbReference>
<evidence type="ECO:0000313" key="8">
    <source>
        <dbReference type="Proteomes" id="UP001596470"/>
    </source>
</evidence>
<protein>
    <submittedName>
        <fullName evidence="7">CobW family GTP-binding protein</fullName>
    </submittedName>
</protein>
<comment type="catalytic activity">
    <reaction evidence="5">
        <text>GTP + H2O = GDP + phosphate + H(+)</text>
        <dbReference type="Rhea" id="RHEA:19669"/>
        <dbReference type="ChEBI" id="CHEBI:15377"/>
        <dbReference type="ChEBI" id="CHEBI:15378"/>
        <dbReference type="ChEBI" id="CHEBI:37565"/>
        <dbReference type="ChEBI" id="CHEBI:43474"/>
        <dbReference type="ChEBI" id="CHEBI:58189"/>
    </reaction>
    <physiologicalReaction direction="left-to-right" evidence="5">
        <dbReference type="Rhea" id="RHEA:19670"/>
    </physiologicalReaction>
</comment>
<evidence type="ECO:0000259" key="6">
    <source>
        <dbReference type="SMART" id="SM00833"/>
    </source>
</evidence>
<dbReference type="EMBL" id="JBHSYS010000002">
    <property type="protein sequence ID" value="MFC6957790.1"/>
    <property type="molecule type" value="Genomic_DNA"/>
</dbReference>
<dbReference type="SMART" id="SM00833">
    <property type="entry name" value="CobW_C"/>
    <property type="match status" value="1"/>
</dbReference>
<sequence length="340" mass="35265">MAKDEGGRDRRVPVVVLAGYLGAGKTTMLNHLLCRPGARVGVVVNDFGEVNVDAGLVTGQVDEPVSIAGGCLCCIEDLGALDAALERLTHPRFGLDVVIVEASGIAEPGALAKMVYFSGVKRVRPGGVVDVVDAVEYFNTVDRNTNPPARFGAATLAVVNKCDRLPAEGAEEALAAIEARIRTANPDVHIVRTSRGRIDPALVYDTASAEDPEDELPLAALAREAHGDGAGHSHAKSVTVRATGPVGPAALLGLLERPPPGAYRMKGVLSVAAGSRTRGVLVNVVGGQIDLAAHEAGPGGELVAIGAHLDAEAARARMERALAPSDDAAGLRQLMRYRRG</sequence>
<accession>A0ABW2D633</accession>
<evidence type="ECO:0000256" key="4">
    <source>
        <dbReference type="ARBA" id="ARBA00034320"/>
    </source>
</evidence>
<dbReference type="Gene3D" id="3.30.1220.10">
    <property type="entry name" value="CobW-like, C-terminal domain"/>
    <property type="match status" value="1"/>
</dbReference>
<dbReference type="Pfam" id="PF07683">
    <property type="entry name" value="CobW_C"/>
    <property type="match status" value="1"/>
</dbReference>
<dbReference type="PANTHER" id="PTHR13748:SF62">
    <property type="entry name" value="COBW DOMAIN-CONTAINING PROTEIN"/>
    <property type="match status" value="1"/>
</dbReference>
<dbReference type="InterPro" id="IPR027417">
    <property type="entry name" value="P-loop_NTPase"/>
</dbReference>
<proteinExistence type="inferred from homology"/>
<evidence type="ECO:0000256" key="1">
    <source>
        <dbReference type="ARBA" id="ARBA00022741"/>
    </source>
</evidence>
<dbReference type="InterPro" id="IPR003495">
    <property type="entry name" value="CobW/HypB/UreG_nucleotide-bd"/>
</dbReference>
<dbReference type="Pfam" id="PF02492">
    <property type="entry name" value="cobW"/>
    <property type="match status" value="1"/>
</dbReference>
<dbReference type="InterPro" id="IPR036627">
    <property type="entry name" value="CobW-likC_sf"/>
</dbReference>
<evidence type="ECO:0000256" key="3">
    <source>
        <dbReference type="ARBA" id="ARBA00023186"/>
    </source>
</evidence>
<evidence type="ECO:0000256" key="5">
    <source>
        <dbReference type="ARBA" id="ARBA00049117"/>
    </source>
</evidence>
<comment type="caution">
    <text evidence="7">The sequence shown here is derived from an EMBL/GenBank/DDBJ whole genome shotgun (WGS) entry which is preliminary data.</text>
</comment>
<dbReference type="RefSeq" id="WP_382349970.1">
    <property type="nucleotide sequence ID" value="NZ_JBHMBP010000002.1"/>
</dbReference>
<evidence type="ECO:0000313" key="7">
    <source>
        <dbReference type="EMBL" id="MFC6957790.1"/>
    </source>
</evidence>
<dbReference type="InterPro" id="IPR011629">
    <property type="entry name" value="CobW-like_C"/>
</dbReference>
<dbReference type="Proteomes" id="UP001596470">
    <property type="component" value="Unassembled WGS sequence"/>
</dbReference>
<keyword evidence="2" id="KW-0378">Hydrolase</keyword>
<keyword evidence="1" id="KW-0547">Nucleotide-binding</keyword>
<dbReference type="SUPFAM" id="SSF52540">
    <property type="entry name" value="P-loop containing nucleoside triphosphate hydrolases"/>
    <property type="match status" value="1"/>
</dbReference>
<comment type="similarity">
    <text evidence="4">Belongs to the SIMIBI class G3E GTPase family. ZNG1 subfamily.</text>
</comment>
<feature type="domain" description="CobW C-terminal" evidence="6">
    <location>
        <begin position="235"/>
        <end position="322"/>
    </location>
</feature>